<gene>
    <name evidence="1" type="ORF">S12H4_08813</name>
</gene>
<accession>X1RJT8</accession>
<organism evidence="1">
    <name type="scientific">marine sediment metagenome</name>
    <dbReference type="NCBI Taxonomy" id="412755"/>
    <lineage>
        <taxon>unclassified sequences</taxon>
        <taxon>metagenomes</taxon>
        <taxon>ecological metagenomes</taxon>
    </lineage>
</organism>
<evidence type="ECO:0000313" key="1">
    <source>
        <dbReference type="EMBL" id="GAI67221.1"/>
    </source>
</evidence>
<reference evidence="1" key="1">
    <citation type="journal article" date="2014" name="Front. Microbiol.">
        <title>High frequency of phylogenetically diverse reductive dehalogenase-homologous genes in deep subseafloor sedimentary metagenomes.</title>
        <authorList>
            <person name="Kawai M."/>
            <person name="Futagami T."/>
            <person name="Toyoda A."/>
            <person name="Takaki Y."/>
            <person name="Nishi S."/>
            <person name="Hori S."/>
            <person name="Arai W."/>
            <person name="Tsubouchi T."/>
            <person name="Morono Y."/>
            <person name="Uchiyama I."/>
            <person name="Ito T."/>
            <person name="Fujiyama A."/>
            <person name="Inagaki F."/>
            <person name="Takami H."/>
        </authorList>
    </citation>
    <scope>NUCLEOTIDE SEQUENCE</scope>
    <source>
        <strain evidence="1">Expedition CK06-06</strain>
    </source>
</reference>
<feature type="non-terminal residue" evidence="1">
    <location>
        <position position="31"/>
    </location>
</feature>
<sequence>MQNKANFLESQMNVTSLVTRDYENKSNWTLG</sequence>
<dbReference type="EMBL" id="BARW01003459">
    <property type="protein sequence ID" value="GAI67221.1"/>
    <property type="molecule type" value="Genomic_DNA"/>
</dbReference>
<name>X1RJT8_9ZZZZ</name>
<protein>
    <submittedName>
        <fullName evidence="1">Uncharacterized protein</fullName>
    </submittedName>
</protein>
<dbReference type="AlphaFoldDB" id="X1RJT8"/>
<comment type="caution">
    <text evidence="1">The sequence shown here is derived from an EMBL/GenBank/DDBJ whole genome shotgun (WGS) entry which is preliminary data.</text>
</comment>
<proteinExistence type="predicted"/>